<evidence type="ECO:0000313" key="10">
    <source>
        <dbReference type="Proteomes" id="UP000650524"/>
    </source>
</evidence>
<dbReference type="PANTHER" id="PTHR30026:SF20">
    <property type="entry name" value="OUTER MEMBRANE PROTEIN TOLC"/>
    <property type="match status" value="1"/>
</dbReference>
<feature type="chain" id="PRO_5035293528" evidence="8">
    <location>
        <begin position="28"/>
        <end position="439"/>
    </location>
</feature>
<dbReference type="SUPFAM" id="SSF56954">
    <property type="entry name" value="Outer membrane efflux proteins (OEP)"/>
    <property type="match status" value="1"/>
</dbReference>
<dbReference type="EMBL" id="JACNJD010000349">
    <property type="protein sequence ID" value="MBC8179130.1"/>
    <property type="molecule type" value="Genomic_DNA"/>
</dbReference>
<evidence type="ECO:0000256" key="2">
    <source>
        <dbReference type="ARBA" id="ARBA00007613"/>
    </source>
</evidence>
<keyword evidence="5" id="KW-0812">Transmembrane</keyword>
<evidence type="ECO:0000313" key="9">
    <source>
        <dbReference type="EMBL" id="MBC8179130.1"/>
    </source>
</evidence>
<evidence type="ECO:0000256" key="6">
    <source>
        <dbReference type="ARBA" id="ARBA00023136"/>
    </source>
</evidence>
<dbReference type="InterPro" id="IPR003423">
    <property type="entry name" value="OMP_efflux"/>
</dbReference>
<dbReference type="GO" id="GO:0015562">
    <property type="term" value="F:efflux transmembrane transporter activity"/>
    <property type="evidence" value="ECO:0007669"/>
    <property type="project" value="InterPro"/>
</dbReference>
<evidence type="ECO:0000256" key="4">
    <source>
        <dbReference type="ARBA" id="ARBA00022452"/>
    </source>
</evidence>
<protein>
    <submittedName>
        <fullName evidence="9">TolC family protein</fullName>
    </submittedName>
</protein>
<keyword evidence="8" id="KW-0732">Signal</keyword>
<dbReference type="Proteomes" id="UP000650524">
    <property type="component" value="Unassembled WGS sequence"/>
</dbReference>
<evidence type="ECO:0000256" key="1">
    <source>
        <dbReference type="ARBA" id="ARBA00004442"/>
    </source>
</evidence>
<dbReference type="AlphaFoldDB" id="A0A8J6N3N1"/>
<gene>
    <name evidence="9" type="ORF">H8E19_17135</name>
</gene>
<keyword evidence="4" id="KW-1134">Transmembrane beta strand</keyword>
<evidence type="ECO:0000256" key="7">
    <source>
        <dbReference type="ARBA" id="ARBA00023237"/>
    </source>
</evidence>
<dbReference type="PANTHER" id="PTHR30026">
    <property type="entry name" value="OUTER MEMBRANE PROTEIN TOLC"/>
    <property type="match status" value="1"/>
</dbReference>
<dbReference type="GO" id="GO:1990281">
    <property type="term" value="C:efflux pump complex"/>
    <property type="evidence" value="ECO:0007669"/>
    <property type="project" value="TreeGrafter"/>
</dbReference>
<comment type="similarity">
    <text evidence="2">Belongs to the outer membrane factor (OMF) (TC 1.B.17) family.</text>
</comment>
<reference evidence="9 10" key="1">
    <citation type="submission" date="2020-08" db="EMBL/GenBank/DDBJ databases">
        <title>Bridging the membrane lipid divide: bacteria of the FCB group superphylum have the potential to synthesize archaeal ether lipids.</title>
        <authorList>
            <person name="Villanueva L."/>
            <person name="Von Meijenfeldt F.A.B."/>
            <person name="Westbye A.B."/>
            <person name="Yadav S."/>
            <person name="Hopmans E.C."/>
            <person name="Dutilh B.E."/>
            <person name="Sinninghe Damste J.S."/>
        </authorList>
    </citation>
    <scope>NUCLEOTIDE SEQUENCE [LARGE SCALE GENOMIC DNA]</scope>
    <source>
        <strain evidence="9">NIOZ-UU27</strain>
    </source>
</reference>
<dbReference type="Pfam" id="PF02321">
    <property type="entry name" value="OEP"/>
    <property type="match status" value="2"/>
</dbReference>
<keyword evidence="7" id="KW-0998">Cell outer membrane</keyword>
<proteinExistence type="inferred from homology"/>
<comment type="caution">
    <text evidence="9">The sequence shown here is derived from an EMBL/GenBank/DDBJ whole genome shotgun (WGS) entry which is preliminary data.</text>
</comment>
<keyword evidence="6" id="KW-0472">Membrane</keyword>
<evidence type="ECO:0000256" key="3">
    <source>
        <dbReference type="ARBA" id="ARBA00022448"/>
    </source>
</evidence>
<organism evidence="9 10">
    <name type="scientific">Candidatus Desulfacyla euxinica</name>
    <dbReference type="NCBI Taxonomy" id="2841693"/>
    <lineage>
        <taxon>Bacteria</taxon>
        <taxon>Deltaproteobacteria</taxon>
        <taxon>Candidatus Desulfacyla</taxon>
    </lineage>
</organism>
<evidence type="ECO:0000256" key="5">
    <source>
        <dbReference type="ARBA" id="ARBA00022692"/>
    </source>
</evidence>
<dbReference type="GO" id="GO:0015288">
    <property type="term" value="F:porin activity"/>
    <property type="evidence" value="ECO:0007669"/>
    <property type="project" value="TreeGrafter"/>
</dbReference>
<comment type="subcellular location">
    <subcellularLocation>
        <location evidence="1">Cell outer membrane</location>
    </subcellularLocation>
</comment>
<keyword evidence="3" id="KW-0813">Transport</keyword>
<evidence type="ECO:0000256" key="8">
    <source>
        <dbReference type="SAM" id="SignalP"/>
    </source>
</evidence>
<dbReference type="Gene3D" id="1.20.1600.10">
    <property type="entry name" value="Outer membrane efflux proteins (OEP)"/>
    <property type="match status" value="1"/>
</dbReference>
<dbReference type="GO" id="GO:0009279">
    <property type="term" value="C:cell outer membrane"/>
    <property type="evidence" value="ECO:0007669"/>
    <property type="project" value="UniProtKB-SubCell"/>
</dbReference>
<feature type="signal peptide" evidence="8">
    <location>
        <begin position="1"/>
        <end position="27"/>
    </location>
</feature>
<dbReference type="InterPro" id="IPR051906">
    <property type="entry name" value="TolC-like"/>
</dbReference>
<sequence length="439" mass="49595">MKVKTSLVCSGVLFILSLAFFPGGGLAADKKIYTLDQCVKEALANNWRLKAKKETIDQAQYVKNQARADFLPKLSTSYGFTRYKSLRTTQIQGGTFNIGSLNNYQWKGTITQPIFTGFALISAYRLSELGIDQSELEVELETLDLALNVKTAYFDILTADNAVETAELAAEALESHAEVARNFYKVGMIPINDLLQSEVEAGNAKQYVVRARNAARLTRSTLNTILSRPVNAEVNIVDIEVHEVQKGDFQAYLEEALKNRPEIKLIDNNLLQTDQVINITESKNYPEVVFVWEYTKEGDSPSVDGGAGHEPSNWAAQAALKWTFWEWGKTHYAVKQQESIKNELLKTRMQMEQDIQLQIKDSVLNIQTAETNIPITRKAVEQGEENLRVSQERYKAQVSTSTEVLDAQRYLSDARVFYYTALFQYHLAKARLQRAMGTY</sequence>
<accession>A0A8J6N3N1</accession>
<name>A0A8J6N3N1_9DELT</name>